<feature type="compositionally biased region" description="Polar residues" evidence="1">
    <location>
        <begin position="48"/>
        <end position="62"/>
    </location>
</feature>
<dbReference type="InterPro" id="IPR001214">
    <property type="entry name" value="SET_dom"/>
</dbReference>
<dbReference type="InterPro" id="IPR050600">
    <property type="entry name" value="SETD3_SETD6_MTase"/>
</dbReference>
<dbReference type="SUPFAM" id="SSF82199">
    <property type="entry name" value="SET domain"/>
    <property type="match status" value="2"/>
</dbReference>
<evidence type="ECO:0000259" key="2">
    <source>
        <dbReference type="PROSITE" id="PS50280"/>
    </source>
</evidence>
<comment type="caution">
    <text evidence="3">The sequence shown here is derived from an EMBL/GenBank/DDBJ whole genome shotgun (WGS) entry which is preliminary data.</text>
</comment>
<dbReference type="InterPro" id="IPR046341">
    <property type="entry name" value="SET_dom_sf"/>
</dbReference>
<dbReference type="PROSITE" id="PS50280">
    <property type="entry name" value="SET"/>
    <property type="match status" value="1"/>
</dbReference>
<organism evidence="3 4">
    <name type="scientific">Porcisia hertigi</name>
    <dbReference type="NCBI Taxonomy" id="2761500"/>
    <lineage>
        <taxon>Eukaryota</taxon>
        <taxon>Discoba</taxon>
        <taxon>Euglenozoa</taxon>
        <taxon>Kinetoplastea</taxon>
        <taxon>Metakinetoplastina</taxon>
        <taxon>Trypanosomatida</taxon>
        <taxon>Trypanosomatidae</taxon>
        <taxon>Leishmaniinae</taxon>
        <taxon>Porcisia</taxon>
    </lineage>
</organism>
<feature type="region of interest" description="Disordered" evidence="1">
    <location>
        <begin position="90"/>
        <end position="112"/>
    </location>
</feature>
<protein>
    <recommendedName>
        <fullName evidence="2">SET domain-containing protein</fullName>
    </recommendedName>
</protein>
<dbReference type="Proteomes" id="UP000674318">
    <property type="component" value="Unassembled WGS sequence"/>
</dbReference>
<accession>A0A836LF07</accession>
<evidence type="ECO:0000256" key="1">
    <source>
        <dbReference type="SAM" id="MobiDB-lite"/>
    </source>
</evidence>
<keyword evidence="4" id="KW-1185">Reference proteome</keyword>
<dbReference type="GO" id="GO:0005634">
    <property type="term" value="C:nucleus"/>
    <property type="evidence" value="ECO:0007669"/>
    <property type="project" value="TreeGrafter"/>
</dbReference>
<proteinExistence type="predicted"/>
<feature type="region of interest" description="Disordered" evidence="1">
    <location>
        <begin position="19"/>
        <end position="64"/>
    </location>
</feature>
<reference evidence="3 4" key="1">
    <citation type="submission" date="2021-02" db="EMBL/GenBank/DDBJ databases">
        <title>Porcisia hertigi Genome sequencing and assembly.</title>
        <authorList>
            <person name="Almutairi H."/>
            <person name="Gatherer D."/>
        </authorList>
    </citation>
    <scope>NUCLEOTIDE SEQUENCE [LARGE SCALE GENOMIC DNA]</scope>
    <source>
        <strain evidence="3 4">C119</strain>
    </source>
</reference>
<feature type="domain" description="SET" evidence="2">
    <location>
        <begin position="251"/>
        <end position="670"/>
    </location>
</feature>
<dbReference type="GO" id="GO:0016279">
    <property type="term" value="F:protein-lysine N-methyltransferase activity"/>
    <property type="evidence" value="ECO:0007669"/>
    <property type="project" value="TreeGrafter"/>
</dbReference>
<dbReference type="GeneID" id="94289912"/>
<dbReference type="AlphaFoldDB" id="A0A836LF07"/>
<dbReference type="KEGG" id="phet:94289912"/>
<sequence>MRRISQASRSSVYRMYNSLGRSSHEHGPIAVPRDSREGSSEAARAFGASSTGSSDAQTSKAHTASGFPEAAAACVRVGHSPDIKFAHPAKCQQTGPHAEKAHSRSQPQRHRRFSYSSFADDVHMGGERGVAGVRHSKASDMPPAVYPGADLPPIPQRSLAEKRAGKFSFVSDPSQRASRIFYGVEVPNNTPKPKLPMWASSLTSPALGKVRMVEDSWISQDSRGTLGEDVTAHFVRWIRERVSPANSVLREQLETNVLLDLRLATARGVYAKRAFRPGDLVLTIPLSLASSSTDPPSHAGWLTLNSETLAKYSTAAQKRVGIPSYETVKRILSVQRSSFDPIPHPMFLDQVCAALRLACEKADGEASPLYPYLRLLGSAELFDDAVIEELHRGVLDPMTHMEYGDHVKRFRHYMRELHASWWAAYASMAGQGLGTEVSGAAPENTDTPITLDSSVSLISLNGKRRDTPVAANTEGRRHGDASNTTVSFAKENVRDVAASATLMAWKPPPSLEDMEWALRIVLSRQKVLPCLRVHRAAFEHLHEESVEGDELDTFAKAVMRGKYAFYRYVLRAVDEDRLHVNEVDATAIPTVVPLLDMISHPPGGVPNLSYSVERVQGPGGGAGSTLERDSFPCRGDVTDETSAGASAFYQVVVRASEDIEEGEELTVSYVKCYSVAYTLYRYGLLPLSRRDDDVTFLLRANRVDGSVRPAPKNGPSLFSSSKAGVMSAVRRWWASVLLS</sequence>
<evidence type="ECO:0000313" key="3">
    <source>
        <dbReference type="EMBL" id="KAG5497573.1"/>
    </source>
</evidence>
<dbReference type="Gene3D" id="3.90.1410.10">
    <property type="entry name" value="set domain protein methyltransferase, domain 1"/>
    <property type="match status" value="1"/>
</dbReference>
<name>A0A836LF07_9TRYP</name>
<evidence type="ECO:0000313" key="4">
    <source>
        <dbReference type="Proteomes" id="UP000674318"/>
    </source>
</evidence>
<feature type="compositionally biased region" description="Basic and acidic residues" evidence="1">
    <location>
        <begin position="22"/>
        <end position="39"/>
    </location>
</feature>
<dbReference type="PANTHER" id="PTHR13271:SF136">
    <property type="entry name" value="SET DOMAIN-CONTAINING PROTEIN"/>
    <property type="match status" value="1"/>
</dbReference>
<dbReference type="RefSeq" id="XP_067755041.1">
    <property type="nucleotide sequence ID" value="XM_067899835.1"/>
</dbReference>
<gene>
    <name evidence="3" type="ORF">JKF63_03837</name>
</gene>
<dbReference type="EMBL" id="JAFJZO010000031">
    <property type="protein sequence ID" value="KAG5497573.1"/>
    <property type="molecule type" value="Genomic_DNA"/>
</dbReference>
<dbReference type="OrthoDB" id="272966at2759"/>
<dbReference type="PANTHER" id="PTHR13271">
    <property type="entry name" value="UNCHARACTERIZED PUTATIVE METHYLTRANSFERASE"/>
    <property type="match status" value="1"/>
</dbReference>